<proteinExistence type="predicted"/>
<organism evidence="2">
    <name type="scientific">viral metagenome</name>
    <dbReference type="NCBI Taxonomy" id="1070528"/>
    <lineage>
        <taxon>unclassified sequences</taxon>
        <taxon>metagenomes</taxon>
        <taxon>organismal metagenomes</taxon>
    </lineage>
</organism>
<dbReference type="AlphaFoldDB" id="A0A6C0JKV8"/>
<reference evidence="2" key="1">
    <citation type="journal article" date="2020" name="Nature">
        <title>Giant virus diversity and host interactions through global metagenomics.</title>
        <authorList>
            <person name="Schulz F."/>
            <person name="Roux S."/>
            <person name="Paez-Espino D."/>
            <person name="Jungbluth S."/>
            <person name="Walsh D.A."/>
            <person name="Denef V.J."/>
            <person name="McMahon K.D."/>
            <person name="Konstantinidis K.T."/>
            <person name="Eloe-Fadrosh E.A."/>
            <person name="Kyrpides N.C."/>
            <person name="Woyke T."/>
        </authorList>
    </citation>
    <scope>NUCLEOTIDE SEQUENCE</scope>
    <source>
        <strain evidence="2">GVMAG-M-3300027747-57</strain>
    </source>
</reference>
<name>A0A6C0JKV8_9ZZZZ</name>
<dbReference type="EMBL" id="MN740431">
    <property type="protein sequence ID" value="QHU06292.1"/>
    <property type="molecule type" value="Genomic_DNA"/>
</dbReference>
<evidence type="ECO:0000313" key="2">
    <source>
        <dbReference type="EMBL" id="QHU06292.1"/>
    </source>
</evidence>
<feature type="region of interest" description="Disordered" evidence="1">
    <location>
        <begin position="62"/>
        <end position="84"/>
    </location>
</feature>
<sequence length="166" mass="18810">MKKFKKHITKRKTKRSLCRKTRKNIKGGVNLYKTLIGLLVLLSTAKEGESIRIKPRFSSSVLKTASGVPPPPKKPGRSIVSASFDSERRKLTDKQLADIATGEIGRKFQQDKAENLVVSNIERVIGEHFDRKIEDIVKEIKENKSNSDTTELLEKLKLEVAEKVHF</sequence>
<accession>A0A6C0JKV8</accession>
<evidence type="ECO:0000256" key="1">
    <source>
        <dbReference type="SAM" id="MobiDB-lite"/>
    </source>
</evidence>
<protein>
    <submittedName>
        <fullName evidence="2">Uncharacterized protein</fullName>
    </submittedName>
</protein>